<protein>
    <submittedName>
        <fullName evidence="1">Uncharacterized protein</fullName>
    </submittedName>
</protein>
<accession>A0A835HPW3</accession>
<comment type="caution">
    <text evidence="1">The sequence shown here is derived from an EMBL/GenBank/DDBJ whole genome shotgun (WGS) entry which is preliminary data.</text>
</comment>
<evidence type="ECO:0000313" key="1">
    <source>
        <dbReference type="EMBL" id="KAF9602172.1"/>
    </source>
</evidence>
<organism evidence="1 2">
    <name type="scientific">Coptis chinensis</name>
    <dbReference type="NCBI Taxonomy" id="261450"/>
    <lineage>
        <taxon>Eukaryota</taxon>
        <taxon>Viridiplantae</taxon>
        <taxon>Streptophyta</taxon>
        <taxon>Embryophyta</taxon>
        <taxon>Tracheophyta</taxon>
        <taxon>Spermatophyta</taxon>
        <taxon>Magnoliopsida</taxon>
        <taxon>Ranunculales</taxon>
        <taxon>Ranunculaceae</taxon>
        <taxon>Coptidoideae</taxon>
        <taxon>Coptis</taxon>
    </lineage>
</organism>
<gene>
    <name evidence="1" type="ORF">IFM89_025472</name>
</gene>
<keyword evidence="2" id="KW-1185">Reference proteome</keyword>
<evidence type="ECO:0000313" key="2">
    <source>
        <dbReference type="Proteomes" id="UP000631114"/>
    </source>
</evidence>
<dbReference type="AlphaFoldDB" id="A0A835HPW3"/>
<name>A0A835HPW3_9MAGN</name>
<reference evidence="1 2" key="1">
    <citation type="submission" date="2020-10" db="EMBL/GenBank/DDBJ databases">
        <title>The Coptis chinensis genome and diversification of protoberbering-type alkaloids.</title>
        <authorList>
            <person name="Wang B."/>
            <person name="Shu S."/>
            <person name="Song C."/>
            <person name="Liu Y."/>
        </authorList>
    </citation>
    <scope>NUCLEOTIDE SEQUENCE [LARGE SCALE GENOMIC DNA]</scope>
    <source>
        <strain evidence="1">HL-2020</strain>
        <tissue evidence="1">Leaf</tissue>
    </source>
</reference>
<dbReference type="Proteomes" id="UP000631114">
    <property type="component" value="Unassembled WGS sequence"/>
</dbReference>
<dbReference type="EMBL" id="JADFTS010000006">
    <property type="protein sequence ID" value="KAF9602172.1"/>
    <property type="molecule type" value="Genomic_DNA"/>
</dbReference>
<proteinExistence type="predicted"/>
<sequence>MKNRFCVFCVVGFHCNWFEEGVVLLCLKKVLCLNEIFRYVDEYETVESDQVSIALMASPKYPLWKLRLWRPLFIQVKMKFFQSPEPASTVSKILQRSLMLQS</sequence>